<dbReference type="Proteomes" id="UP000185469">
    <property type="component" value="Chromosome"/>
</dbReference>
<protein>
    <recommendedName>
        <fullName evidence="3">DeoR C-terminal sensor domain-containing protein</fullName>
    </recommendedName>
</protein>
<reference evidence="1 2" key="1">
    <citation type="submission" date="2014-08" db="EMBL/GenBank/DDBJ databases">
        <title>Complete genome sequence of Corynebacterium sphenisci CECT 5990(T) (=DSM 44792(T)), isolated from healthy wild penguins.</title>
        <authorList>
            <person name="Ruckert C."/>
            <person name="Albersmeier A."/>
            <person name="Winkler A."/>
            <person name="Kalinowski J."/>
        </authorList>
    </citation>
    <scope>NUCLEOTIDE SEQUENCE [LARGE SCALE GENOMIC DNA]</scope>
    <source>
        <strain evidence="1 2">DSM 44792</strain>
    </source>
</reference>
<dbReference type="AlphaFoldDB" id="A0A1L7CW91"/>
<dbReference type="EMBL" id="CP009248">
    <property type="protein sequence ID" value="APT90088.1"/>
    <property type="molecule type" value="Genomic_DNA"/>
</dbReference>
<proteinExistence type="predicted"/>
<evidence type="ECO:0000313" key="1">
    <source>
        <dbReference type="EMBL" id="APT90088.1"/>
    </source>
</evidence>
<gene>
    <name evidence="1" type="ORF">CSPHI_02260</name>
</gene>
<dbReference type="KEGG" id="csph:CSPHI_02260"/>
<dbReference type="STRING" id="1437874.CSPHI_02260"/>
<name>A0A1L7CW91_9CORY</name>
<sequence>MPRARASRATRAVIVADSTKFGRRSFSSVGGVDVLDTIITDDGLSEEWRAALEARGYRLLIAEA</sequence>
<accession>A0A1L7CW91</accession>
<dbReference type="InterPro" id="IPR037171">
    <property type="entry name" value="NagB/RpiA_transferase-like"/>
</dbReference>
<evidence type="ECO:0008006" key="3">
    <source>
        <dbReference type="Google" id="ProtNLM"/>
    </source>
</evidence>
<dbReference type="SUPFAM" id="SSF100950">
    <property type="entry name" value="NagB/RpiA/CoA transferase-like"/>
    <property type="match status" value="1"/>
</dbReference>
<keyword evidence="2" id="KW-1185">Reference proteome</keyword>
<evidence type="ECO:0000313" key="2">
    <source>
        <dbReference type="Proteomes" id="UP000185469"/>
    </source>
</evidence>
<organism evidence="1 2">
    <name type="scientific">Corynebacterium sphenisci DSM 44792</name>
    <dbReference type="NCBI Taxonomy" id="1437874"/>
    <lineage>
        <taxon>Bacteria</taxon>
        <taxon>Bacillati</taxon>
        <taxon>Actinomycetota</taxon>
        <taxon>Actinomycetes</taxon>
        <taxon>Mycobacteriales</taxon>
        <taxon>Corynebacteriaceae</taxon>
        <taxon>Corynebacterium</taxon>
    </lineage>
</organism>